<keyword evidence="2" id="KW-1185">Reference proteome</keyword>
<comment type="caution">
    <text evidence="1">The sequence shown here is derived from an EMBL/GenBank/DDBJ whole genome shotgun (WGS) entry which is preliminary data.</text>
</comment>
<sequence>MCHSSYSYQLHVKNNLPTRSPYGIHSTANTYWRIVLEVNGVKDTFILAYNAGNANADFMKQVQTRLDPFGVTVETITLMINAPQHYNLPSKIVVANQRDFVRALSLIPNGDNLYSPLRGIEALVNQDKVAEKKEGADSGYNSEISDN</sequence>
<evidence type="ECO:0000313" key="1">
    <source>
        <dbReference type="EMBL" id="GAA5805152.1"/>
    </source>
</evidence>
<proteinExistence type="predicted"/>
<gene>
    <name evidence="1" type="ORF">HPULCUR_010665</name>
</gene>
<accession>A0ABP9YDW5</accession>
<name>A0ABP9YDW5_9FUNG</name>
<evidence type="ECO:0000313" key="2">
    <source>
        <dbReference type="Proteomes" id="UP001476247"/>
    </source>
</evidence>
<organism evidence="1 2">
    <name type="scientific">Helicostylum pulchrum</name>
    <dbReference type="NCBI Taxonomy" id="562976"/>
    <lineage>
        <taxon>Eukaryota</taxon>
        <taxon>Fungi</taxon>
        <taxon>Fungi incertae sedis</taxon>
        <taxon>Mucoromycota</taxon>
        <taxon>Mucoromycotina</taxon>
        <taxon>Mucoromycetes</taxon>
        <taxon>Mucorales</taxon>
        <taxon>Mucorineae</taxon>
        <taxon>Mucoraceae</taxon>
        <taxon>Helicostylum</taxon>
    </lineage>
</organism>
<dbReference type="EMBL" id="BAABUJ010000042">
    <property type="protein sequence ID" value="GAA5805152.1"/>
    <property type="molecule type" value="Genomic_DNA"/>
</dbReference>
<reference evidence="1 2" key="1">
    <citation type="submission" date="2024-04" db="EMBL/GenBank/DDBJ databases">
        <title>genome sequences of Mucor flavus KT1a and Helicostylum pulchrum KT1b strains isolation_sourced from the surface of a dry-aged beef.</title>
        <authorList>
            <person name="Toyotome T."/>
            <person name="Hosono M."/>
            <person name="Torimaru M."/>
            <person name="Fukuda K."/>
            <person name="Mikami N."/>
        </authorList>
    </citation>
    <scope>NUCLEOTIDE SEQUENCE [LARGE SCALE GENOMIC DNA]</scope>
    <source>
        <strain evidence="1 2">KT1b</strain>
    </source>
</reference>
<protein>
    <submittedName>
        <fullName evidence="1">Uncharacterized protein</fullName>
    </submittedName>
</protein>
<dbReference type="Proteomes" id="UP001476247">
    <property type="component" value="Unassembled WGS sequence"/>
</dbReference>